<keyword evidence="1" id="KW-1133">Transmembrane helix</keyword>
<organism evidence="2 3">
    <name type="scientific">Okeania hirsuta</name>
    <dbReference type="NCBI Taxonomy" id="1458930"/>
    <lineage>
        <taxon>Bacteria</taxon>
        <taxon>Bacillati</taxon>
        <taxon>Cyanobacteriota</taxon>
        <taxon>Cyanophyceae</taxon>
        <taxon>Oscillatoriophycideae</taxon>
        <taxon>Oscillatoriales</taxon>
        <taxon>Microcoleaceae</taxon>
        <taxon>Okeania</taxon>
    </lineage>
</organism>
<evidence type="ECO:0000313" key="2">
    <source>
        <dbReference type="EMBL" id="RQH48216.1"/>
    </source>
</evidence>
<proteinExistence type="predicted"/>
<evidence type="ECO:0000256" key="1">
    <source>
        <dbReference type="SAM" id="Phobius"/>
    </source>
</evidence>
<feature type="transmembrane region" description="Helical" evidence="1">
    <location>
        <begin position="115"/>
        <end position="135"/>
    </location>
</feature>
<dbReference type="Proteomes" id="UP000269154">
    <property type="component" value="Unassembled WGS sequence"/>
</dbReference>
<protein>
    <submittedName>
        <fullName evidence="2">Uncharacterized protein</fullName>
    </submittedName>
</protein>
<feature type="transmembrane region" description="Helical" evidence="1">
    <location>
        <begin position="5"/>
        <end position="25"/>
    </location>
</feature>
<evidence type="ECO:0000313" key="3">
    <source>
        <dbReference type="Proteomes" id="UP000269154"/>
    </source>
</evidence>
<sequence length="372" mass="41245">MRIYLYILSGITSALIGWSIGQFILSDLGWLQKFPELTLFPCVAISLAVGIVATDIFLSNPTRFKRNFNRGLIPLSIAGGLGLLIGIASGGLVQILLNPQLRDKVITVPDKFVRIVGWILIGGAVGLAEGLTWRWRSIEAGDKRRFLQRLTISLTTSILTALVAAIIFEWIRQKMDGMPTALQAWEDTIGFSLLGSLLGFVLSFSTSPSHLVALRAGAGFEYIENVNFNQSETPGNYPHIQKELSSRIKFVSNDLTDKIEEGLSIQLPARGKIKIGSAQLKIMGSQQFGVDICIPGLPLHIADLDLASSQTILVPNLKFFNRIEYQGDRLKESTPIKLKHNDLIAFYAENEGYNGKKLFRFVYYNRFLDPQG</sequence>
<comment type="caution">
    <text evidence="2">The sequence shown here is derived from an EMBL/GenBank/DDBJ whole genome shotgun (WGS) entry which is preliminary data.</text>
</comment>
<keyword evidence="1" id="KW-0472">Membrane</keyword>
<feature type="transmembrane region" description="Helical" evidence="1">
    <location>
        <begin position="147"/>
        <end position="168"/>
    </location>
</feature>
<accession>A0A3N6PBE8</accession>
<feature type="transmembrane region" description="Helical" evidence="1">
    <location>
        <begin position="37"/>
        <end position="59"/>
    </location>
</feature>
<name>A0A3N6PBE8_9CYAN</name>
<keyword evidence="3" id="KW-1185">Reference proteome</keyword>
<gene>
    <name evidence="2" type="ORF">D5R40_08185</name>
</gene>
<reference evidence="2 3" key="1">
    <citation type="journal article" date="2018" name="ACS Chem. Biol.">
        <title>Ketoreductase domain dysfunction expands chemodiversity: malyngamide biosynthesis in the cyanobacterium Okeania hirsuta.</title>
        <authorList>
            <person name="Moss N.A."/>
            <person name="Leao T."/>
            <person name="Rankin M."/>
            <person name="McCullough T.M."/>
            <person name="Qu P."/>
            <person name="Korobeynikov A."/>
            <person name="Smith J.L."/>
            <person name="Gerwick L."/>
            <person name="Gerwick W.H."/>
        </authorList>
    </citation>
    <scope>NUCLEOTIDE SEQUENCE [LARGE SCALE GENOMIC DNA]</scope>
    <source>
        <strain evidence="2 3">PAB10Feb10-1</strain>
    </source>
</reference>
<feature type="transmembrane region" description="Helical" evidence="1">
    <location>
        <begin position="71"/>
        <end position="95"/>
    </location>
</feature>
<dbReference type="OrthoDB" id="573542at2"/>
<keyword evidence="1" id="KW-0812">Transmembrane</keyword>
<dbReference type="AlphaFoldDB" id="A0A3N6PBE8"/>
<dbReference type="RefSeq" id="WP_124142767.1">
    <property type="nucleotide sequence ID" value="NZ_CAWOKI010000035.1"/>
</dbReference>
<dbReference type="EMBL" id="RCBY01000032">
    <property type="protein sequence ID" value="RQH48216.1"/>
    <property type="molecule type" value="Genomic_DNA"/>
</dbReference>